<evidence type="ECO:0000313" key="2">
    <source>
        <dbReference type="EMBL" id="KAJ3698283.1"/>
    </source>
</evidence>
<organism evidence="2 3">
    <name type="scientific">Rhynchospora tenuis</name>
    <dbReference type="NCBI Taxonomy" id="198213"/>
    <lineage>
        <taxon>Eukaryota</taxon>
        <taxon>Viridiplantae</taxon>
        <taxon>Streptophyta</taxon>
        <taxon>Embryophyta</taxon>
        <taxon>Tracheophyta</taxon>
        <taxon>Spermatophyta</taxon>
        <taxon>Magnoliopsida</taxon>
        <taxon>Liliopsida</taxon>
        <taxon>Poales</taxon>
        <taxon>Cyperaceae</taxon>
        <taxon>Cyperoideae</taxon>
        <taxon>Rhynchosporeae</taxon>
        <taxon>Rhynchospora</taxon>
    </lineage>
</organism>
<evidence type="ECO:0000256" key="1">
    <source>
        <dbReference type="SAM" id="MobiDB-lite"/>
    </source>
</evidence>
<sequence>MTKQKVVVKLSLDDGKKRTKALKTAVNMNGVISVALDGDKLTVIGAGTDVVNLTTQLRKKLGYADLISVSSGDDKKEEKKENKPQGETKNLQPLVYPYQYSYQYPFVYNEGAYDHYSIF</sequence>
<feature type="region of interest" description="Disordered" evidence="1">
    <location>
        <begin position="70"/>
        <end position="90"/>
    </location>
</feature>
<gene>
    <name evidence="2" type="ORF">LUZ61_001988</name>
</gene>
<name>A0AAD5ZI21_9POAL</name>
<evidence type="ECO:0008006" key="4">
    <source>
        <dbReference type="Google" id="ProtNLM"/>
    </source>
</evidence>
<feature type="compositionally biased region" description="Basic and acidic residues" evidence="1">
    <location>
        <begin position="72"/>
        <end position="86"/>
    </location>
</feature>
<dbReference type="InterPro" id="IPR044296">
    <property type="entry name" value="HIPP46"/>
</dbReference>
<dbReference type="PANTHER" id="PTHR46371">
    <property type="entry name" value="OS04G0464100 PROTEIN"/>
    <property type="match status" value="1"/>
</dbReference>
<comment type="caution">
    <text evidence="2">The sequence shown here is derived from an EMBL/GenBank/DDBJ whole genome shotgun (WGS) entry which is preliminary data.</text>
</comment>
<accession>A0AAD5ZI21</accession>
<reference evidence="2 3" key="1">
    <citation type="journal article" date="2022" name="Cell">
        <title>Repeat-based holocentromeres influence genome architecture and karyotype evolution.</title>
        <authorList>
            <person name="Hofstatter P.G."/>
            <person name="Thangavel G."/>
            <person name="Lux T."/>
            <person name="Neumann P."/>
            <person name="Vondrak T."/>
            <person name="Novak P."/>
            <person name="Zhang M."/>
            <person name="Costa L."/>
            <person name="Castellani M."/>
            <person name="Scott A."/>
            <person name="Toegelov H."/>
            <person name="Fuchs J."/>
            <person name="Mata-Sucre Y."/>
            <person name="Dias Y."/>
            <person name="Vanzela A.L.L."/>
            <person name="Huettel B."/>
            <person name="Almeida C.C.S."/>
            <person name="Simkova H."/>
            <person name="Souza G."/>
            <person name="Pedrosa-Harand A."/>
            <person name="Macas J."/>
            <person name="Mayer K.F.X."/>
            <person name="Houben A."/>
            <person name="Marques A."/>
        </authorList>
    </citation>
    <scope>NUCLEOTIDE SEQUENCE [LARGE SCALE GENOMIC DNA]</scope>
    <source>
        <strain evidence="2">RhyTen1mFocal</strain>
    </source>
</reference>
<keyword evidence="3" id="KW-1185">Reference proteome</keyword>
<evidence type="ECO:0000313" key="3">
    <source>
        <dbReference type="Proteomes" id="UP001210211"/>
    </source>
</evidence>
<dbReference type="Gene3D" id="3.30.70.100">
    <property type="match status" value="1"/>
</dbReference>
<protein>
    <recommendedName>
        <fullName evidence="4">HMA domain-containing protein</fullName>
    </recommendedName>
</protein>
<dbReference type="EMBL" id="JAMRDG010000001">
    <property type="protein sequence ID" value="KAJ3698283.1"/>
    <property type="molecule type" value="Genomic_DNA"/>
</dbReference>
<dbReference type="AlphaFoldDB" id="A0AAD5ZI21"/>
<proteinExistence type="predicted"/>
<dbReference type="Proteomes" id="UP001210211">
    <property type="component" value="Unassembled WGS sequence"/>
</dbReference>